<name>A0A5C4RR19_9GAMM</name>
<evidence type="ECO:0000313" key="2">
    <source>
        <dbReference type="Proteomes" id="UP000305760"/>
    </source>
</evidence>
<reference evidence="1 2" key="1">
    <citation type="submission" date="2019-03" db="EMBL/GenBank/DDBJ databases">
        <title>Arenimonas daejeonensis sp. nov., isolated from compost.</title>
        <authorList>
            <person name="Jeon C.O."/>
        </authorList>
    </citation>
    <scope>NUCLEOTIDE SEQUENCE [LARGE SCALE GENOMIC DNA]</scope>
    <source>
        <strain evidence="1 2">R29</strain>
    </source>
</reference>
<keyword evidence="2" id="KW-1185">Reference proteome</keyword>
<proteinExistence type="predicted"/>
<comment type="caution">
    <text evidence="1">The sequence shown here is derived from an EMBL/GenBank/DDBJ whole genome shotgun (WGS) entry which is preliminary data.</text>
</comment>
<evidence type="ECO:0000313" key="1">
    <source>
        <dbReference type="EMBL" id="TNJ33733.1"/>
    </source>
</evidence>
<dbReference type="EMBL" id="SMDR01000002">
    <property type="protein sequence ID" value="TNJ33733.1"/>
    <property type="molecule type" value="Genomic_DNA"/>
</dbReference>
<dbReference type="OrthoDB" id="9816036at2"/>
<accession>A0A5C4RR19</accession>
<dbReference type="AlphaFoldDB" id="A0A5C4RR19"/>
<gene>
    <name evidence="1" type="ORF">E1B00_10370</name>
</gene>
<organism evidence="1 2">
    <name type="scientific">Arenimonas terrae</name>
    <dbReference type="NCBI Taxonomy" id="2546226"/>
    <lineage>
        <taxon>Bacteria</taxon>
        <taxon>Pseudomonadati</taxon>
        <taxon>Pseudomonadota</taxon>
        <taxon>Gammaproteobacteria</taxon>
        <taxon>Lysobacterales</taxon>
        <taxon>Lysobacteraceae</taxon>
        <taxon>Arenimonas</taxon>
    </lineage>
</organism>
<protein>
    <submittedName>
        <fullName evidence="1">Uncharacterized protein</fullName>
    </submittedName>
</protein>
<sequence length="500" mass="57080">MKLKGILDFSLGNFLCLRGFAPMGVLQDISEAPQDIQRVPNNARLREVGDYLRKGELVFFPEVVLCACLNDEDSTSDLVAKFFESVKSGVPFKRGQFASGLTISSTVSATRGSDDIRAVKFFQTATLSIRDELTVLFSRLDGNHRLSASKEKAVRERVTPFCLILCQNQVEFRRFSRSLFHNINYKQVPLTMEHNLKLILDDAELFQDEFLQTDPSFGWPYYHARKLHGNVDVELLPNLARFLKDEPRTFLLHQFEFLIERKVLGDNENAVRRFKEAIGKANGLFETWPALKESTNRGLLAALVYYELSKTAPITSFVGWVLNNHLHQIRNSNPSDLIAIFDQVLASRRRTIFVSMPFGKTKPEDHYRIIERVAKDISEEHGLKPALKVQRVDWFNDGASYEINDKIIEMMSDCGLLIGNLTHCNPNVYHEIGFVMGKAKAEGKDVANMLLFLDESVADQNDKFVGFNLRGIKQLRFTEQQGEFVPALKANLEKFFRLRD</sequence>
<dbReference type="RefSeq" id="WP_139448441.1">
    <property type="nucleotide sequence ID" value="NZ_SMDR01000002.1"/>
</dbReference>
<dbReference type="Proteomes" id="UP000305760">
    <property type="component" value="Unassembled WGS sequence"/>
</dbReference>